<accession>A0A5N6RZW1</accession>
<keyword evidence="3" id="KW-1185">Reference proteome</keyword>
<dbReference type="GeneID" id="78127633"/>
<dbReference type="EMBL" id="QDAG01000008">
    <property type="protein sequence ID" value="KAE8127431.1"/>
    <property type="molecule type" value="Genomic_DNA"/>
</dbReference>
<dbReference type="AlphaFoldDB" id="A0A5N6RZW1"/>
<evidence type="ECO:0000313" key="3">
    <source>
        <dbReference type="Proteomes" id="UP000325415"/>
    </source>
</evidence>
<dbReference type="RefSeq" id="WP_152581193.1">
    <property type="nucleotide sequence ID" value="NZ_QDAG01000008.1"/>
</dbReference>
<protein>
    <submittedName>
        <fullName evidence="2">Polysaccharide pyruvyl transferase family protein</fullName>
    </submittedName>
</protein>
<reference evidence="2 3" key="1">
    <citation type="submission" date="2018-04" db="EMBL/GenBank/DDBJ databases">
        <authorList>
            <person name="Eckel V.P."/>
            <person name="Vogel R.F."/>
        </authorList>
    </citation>
    <scope>NUCLEOTIDE SEQUENCE [LARGE SCALE GENOMIC DNA]</scope>
    <source>
        <strain evidence="3">TMW 2.1764</strain>
    </source>
</reference>
<proteinExistence type="predicted"/>
<organism evidence="2 3">
    <name type="scientific">Bifidobacterium tibiigranuli</name>
    <dbReference type="NCBI Taxonomy" id="2172043"/>
    <lineage>
        <taxon>Bacteria</taxon>
        <taxon>Bacillati</taxon>
        <taxon>Actinomycetota</taxon>
        <taxon>Actinomycetes</taxon>
        <taxon>Bifidobacteriales</taxon>
        <taxon>Bifidobacteriaceae</taxon>
        <taxon>Bifidobacterium</taxon>
    </lineage>
</organism>
<name>A0A5N6RZW1_9BIFI</name>
<dbReference type="Pfam" id="PF04230">
    <property type="entry name" value="PS_pyruv_trans"/>
    <property type="match status" value="1"/>
</dbReference>
<evidence type="ECO:0000313" key="2">
    <source>
        <dbReference type="EMBL" id="KAE8127431.1"/>
    </source>
</evidence>
<gene>
    <name evidence="2" type="ORF">DDE84_08055</name>
</gene>
<comment type="caution">
    <text evidence="2">The sequence shown here is derived from an EMBL/GenBank/DDBJ whole genome shotgun (WGS) entry which is preliminary data.</text>
</comment>
<feature type="domain" description="Polysaccharide pyruvyl transferase" evidence="1">
    <location>
        <begin position="20"/>
        <end position="303"/>
    </location>
</feature>
<evidence type="ECO:0000259" key="1">
    <source>
        <dbReference type="Pfam" id="PF04230"/>
    </source>
</evidence>
<dbReference type="GO" id="GO:0016740">
    <property type="term" value="F:transferase activity"/>
    <property type="evidence" value="ECO:0007669"/>
    <property type="project" value="UniProtKB-KW"/>
</dbReference>
<dbReference type="InterPro" id="IPR007345">
    <property type="entry name" value="Polysacch_pyruvyl_Trfase"/>
</dbReference>
<dbReference type="OrthoDB" id="9811182at2"/>
<dbReference type="Proteomes" id="UP000325415">
    <property type="component" value="Unassembled WGS sequence"/>
</dbReference>
<keyword evidence="2" id="KW-0808">Transferase</keyword>
<sequence>MLDNNSRINIAILTINDNLNYGNRLQNYALQQILKEYGDVSTIRMLTRADSRFSYWKAILRDWKQRGKATAFRFGNRNQRLLSQPMRSGIAFTRKLVPDTSARLSQFRGLEAKDALDLVVIGSDQVWNYHWLDKGDLKLRLGMFKPKLRKISYAASIGVDDLSDSAAPIFEKGLPGISHISVREDKAKDLVQSVPNLDAEVVLDPTLMLLPEQWSRIFRGFVPEHDGYVLTYFLGKPSDEQEAVMREYAELRGLRIRRIRDYSDPETYVAGPQDFVELFAKADYVFTDSYHACCFSLIFEKDFKVFNRSGFEGGKNMNSRMQTLMRLFDLSDTMGDNTAIDRIDHDAVLAKLQEYRELSHSWLTQAIAND</sequence>